<evidence type="ECO:0000256" key="6">
    <source>
        <dbReference type="ARBA" id="ARBA00023027"/>
    </source>
</evidence>
<reference evidence="10" key="1">
    <citation type="submission" date="2020-12" db="EMBL/GenBank/DDBJ databases">
        <title>Bacterial taxonomy.</title>
        <authorList>
            <person name="Pan X."/>
        </authorList>
    </citation>
    <scope>NUCLEOTIDE SEQUENCE</scope>
    <source>
        <strain evidence="10">KCTC 52957</strain>
    </source>
</reference>
<dbReference type="PANTHER" id="PTHR48075">
    <property type="entry name" value="3-HYDROXYACYL-COA DEHYDROGENASE FAMILY PROTEIN"/>
    <property type="match status" value="1"/>
</dbReference>
<dbReference type="InterPro" id="IPR013328">
    <property type="entry name" value="6PGD_dom2"/>
</dbReference>
<feature type="domain" description="3-hydroxyacyl-CoA dehydrogenase C-terminal" evidence="8">
    <location>
        <begin position="181"/>
        <end position="242"/>
    </location>
</feature>
<protein>
    <recommendedName>
        <fullName evidence="7">L-carnitine dehydrogenase</fullName>
        <shortName evidence="7">CDH</shortName>
        <shortName evidence="7">L-CDH</shortName>
        <ecNumber evidence="7">1.1.1.108</ecNumber>
    </recommendedName>
</protein>
<comment type="subunit">
    <text evidence="3 7">Homodimer.</text>
</comment>
<dbReference type="Pfam" id="PF02737">
    <property type="entry name" value="3HCDH_N"/>
    <property type="match status" value="1"/>
</dbReference>
<dbReference type="NCBIfam" id="NF005716">
    <property type="entry name" value="PRK07531.1"/>
    <property type="match status" value="1"/>
</dbReference>
<keyword evidence="4 7" id="KW-0963">Cytoplasm</keyword>
<evidence type="ECO:0000256" key="7">
    <source>
        <dbReference type="HAMAP-Rule" id="MF_02129"/>
    </source>
</evidence>
<evidence type="ECO:0000313" key="11">
    <source>
        <dbReference type="Proteomes" id="UP000642488"/>
    </source>
</evidence>
<comment type="caution">
    <text evidence="10">The sequence shown here is derived from an EMBL/GenBank/DDBJ whole genome shotgun (WGS) entry which is preliminary data.</text>
</comment>
<dbReference type="InterPro" id="IPR008927">
    <property type="entry name" value="6-PGluconate_DH-like_C_sf"/>
</dbReference>
<dbReference type="InterPro" id="IPR036291">
    <property type="entry name" value="NAD(P)-bd_dom_sf"/>
</dbReference>
<gene>
    <name evidence="10" type="ORF">ILP92_11845</name>
</gene>
<dbReference type="RefSeq" id="WP_198916608.1">
    <property type="nucleotide sequence ID" value="NZ_JAEKPD010000010.1"/>
</dbReference>
<organism evidence="10 11">
    <name type="scientific">Palleronia pontilimi</name>
    <dbReference type="NCBI Taxonomy" id="1964209"/>
    <lineage>
        <taxon>Bacteria</taxon>
        <taxon>Pseudomonadati</taxon>
        <taxon>Pseudomonadota</taxon>
        <taxon>Alphaproteobacteria</taxon>
        <taxon>Rhodobacterales</taxon>
        <taxon>Roseobacteraceae</taxon>
        <taxon>Palleronia</taxon>
    </lineage>
</organism>
<evidence type="ECO:0000256" key="4">
    <source>
        <dbReference type="ARBA" id="ARBA00022490"/>
    </source>
</evidence>
<dbReference type="GO" id="GO:0009437">
    <property type="term" value="P:carnitine metabolic process"/>
    <property type="evidence" value="ECO:0007669"/>
    <property type="project" value="UniProtKB-UniRule"/>
</dbReference>
<dbReference type="Pfam" id="PF13279">
    <property type="entry name" value="4HBT_2"/>
    <property type="match status" value="1"/>
</dbReference>
<comment type="pathway">
    <text evidence="2 7">Amine and polyamine metabolism; carnitine metabolism.</text>
</comment>
<dbReference type="InterPro" id="IPR006176">
    <property type="entry name" value="3-OHacyl-CoA_DH_NAD-bd"/>
</dbReference>
<evidence type="ECO:0000259" key="9">
    <source>
        <dbReference type="Pfam" id="PF02737"/>
    </source>
</evidence>
<dbReference type="EMBL" id="JAEKPD010000010">
    <property type="protein sequence ID" value="MBJ3763438.1"/>
    <property type="molecule type" value="Genomic_DNA"/>
</dbReference>
<dbReference type="Gene3D" id="3.40.50.720">
    <property type="entry name" value="NAD(P)-binding Rossmann-like Domain"/>
    <property type="match status" value="1"/>
</dbReference>
<keyword evidence="11" id="KW-1185">Reference proteome</keyword>
<dbReference type="GO" id="GO:0006631">
    <property type="term" value="P:fatty acid metabolic process"/>
    <property type="evidence" value="ECO:0007669"/>
    <property type="project" value="InterPro"/>
</dbReference>
<dbReference type="EC" id="1.1.1.108" evidence="7"/>
<comment type="subcellular location">
    <subcellularLocation>
        <location evidence="1 7">Cytoplasm</location>
    </subcellularLocation>
</comment>
<dbReference type="GO" id="GO:0005737">
    <property type="term" value="C:cytoplasm"/>
    <property type="evidence" value="ECO:0007669"/>
    <property type="project" value="UniProtKB-SubCell"/>
</dbReference>
<comment type="similarity">
    <text evidence="7">Belongs to the 3-hydroxyacyl-CoA dehydrogenase family. L-carnitine dehydrogenase subfamily.</text>
</comment>
<dbReference type="InterPro" id="IPR029069">
    <property type="entry name" value="HotDog_dom_sf"/>
</dbReference>
<sequence>MSRAAIVGGGVIGGGWAARFALMGWDVAVFDPSPDAREALDAVMARARRALPGLYDRALGDEGRVTLHDDMAQALQGAEWIQESAPEDLKLKQGLIARIEEHAAPSAIIASSTSGFRPSQLRDGARNPDRIVVAHPFNPVYLLPLVELVTEDGPFATRAAEILREIGMDPLHLTTEIDAHVADRLLESIWREALWLVRDGIATTEQIDRAITHGFGLRWAQMGLFETYRMAGGTGGMTDFLKQFAPALAWPWSRLTDVPEMDDALATRIGALSDAQAGGRTVAELEETRDDNLVGILRALRHADWGVGKHLKEHENSRGAPPIDWSRPIVTADRVVPLDWTDFNGHMTESRYLLAFADATERLMEFIGCDDAYIAAGRSFFTAETHIRHVSEIHAGHRFRIETQALQSEGAKLHVFQRMLEGDRLLATGEHFLLHVSLETRRPAPPTGALASGMARLAEGHRGLPYPEGAGRAVGQRP</sequence>
<evidence type="ECO:0000259" key="8">
    <source>
        <dbReference type="Pfam" id="PF00725"/>
    </source>
</evidence>
<dbReference type="SUPFAM" id="SSF54637">
    <property type="entry name" value="Thioesterase/thiol ester dehydrase-isomerase"/>
    <property type="match status" value="1"/>
</dbReference>
<dbReference type="InterPro" id="IPR026578">
    <property type="entry name" value="L-carnitine_dehydrogenase"/>
</dbReference>
<keyword evidence="5 7" id="KW-0560">Oxidoreductase</keyword>
<dbReference type="Pfam" id="PF00725">
    <property type="entry name" value="3HCDH"/>
    <property type="match status" value="1"/>
</dbReference>
<dbReference type="SUPFAM" id="SSF48179">
    <property type="entry name" value="6-phosphogluconate dehydrogenase C-terminal domain-like"/>
    <property type="match status" value="1"/>
</dbReference>
<dbReference type="Proteomes" id="UP000642488">
    <property type="component" value="Unassembled WGS sequence"/>
</dbReference>
<dbReference type="GO" id="GO:0047728">
    <property type="term" value="F:carnitine 3-dehydrogenase activity"/>
    <property type="evidence" value="ECO:0007669"/>
    <property type="project" value="UniProtKB-UniRule"/>
</dbReference>
<feature type="binding site" evidence="7">
    <location>
        <begin position="8"/>
        <end position="13"/>
    </location>
    <ligand>
        <name>NAD(+)</name>
        <dbReference type="ChEBI" id="CHEBI:57540"/>
    </ligand>
</feature>
<feature type="domain" description="3-hydroxyacyl-CoA dehydrogenase NAD binding" evidence="9">
    <location>
        <begin position="4"/>
        <end position="172"/>
    </location>
</feature>
<comment type="function">
    <text evidence="7">Catalyzes the NAD(+)-dependent oxidation of L-carnitine to 3-dehydrocarnitine.</text>
</comment>
<dbReference type="HAMAP" id="MF_02129">
    <property type="entry name" value="L_carnitine_dehydrog"/>
    <property type="match status" value="1"/>
</dbReference>
<dbReference type="GO" id="GO:0070403">
    <property type="term" value="F:NAD+ binding"/>
    <property type="evidence" value="ECO:0007669"/>
    <property type="project" value="InterPro"/>
</dbReference>
<dbReference type="PANTHER" id="PTHR48075:SF5">
    <property type="entry name" value="3-HYDROXYBUTYRYL-COA DEHYDROGENASE"/>
    <property type="match status" value="1"/>
</dbReference>
<dbReference type="InterPro" id="IPR006108">
    <property type="entry name" value="3HC_DH_C"/>
</dbReference>
<name>A0A934IIB1_9RHOB</name>
<evidence type="ECO:0000313" key="10">
    <source>
        <dbReference type="EMBL" id="MBJ3763438.1"/>
    </source>
</evidence>
<evidence type="ECO:0000256" key="5">
    <source>
        <dbReference type="ARBA" id="ARBA00023002"/>
    </source>
</evidence>
<accession>A0A934IIB1</accession>
<dbReference type="Gene3D" id="1.10.1040.10">
    <property type="entry name" value="N-(1-d-carboxylethyl)-l-norvaline Dehydrogenase, domain 2"/>
    <property type="match status" value="1"/>
</dbReference>
<dbReference type="CDD" id="cd00586">
    <property type="entry name" value="4HBT"/>
    <property type="match status" value="1"/>
</dbReference>
<dbReference type="SUPFAM" id="SSF51735">
    <property type="entry name" value="NAD(P)-binding Rossmann-fold domains"/>
    <property type="match status" value="1"/>
</dbReference>
<evidence type="ECO:0000256" key="2">
    <source>
        <dbReference type="ARBA" id="ARBA00004855"/>
    </source>
</evidence>
<dbReference type="Gene3D" id="3.10.129.10">
    <property type="entry name" value="Hotdog Thioesterase"/>
    <property type="match status" value="1"/>
</dbReference>
<evidence type="ECO:0000256" key="1">
    <source>
        <dbReference type="ARBA" id="ARBA00004496"/>
    </source>
</evidence>
<proteinExistence type="inferred from homology"/>
<comment type="catalytic activity">
    <reaction evidence="7">
        <text>carnitine + NAD(+) = 3-dehydrocarnitine + NADH + H(+)</text>
        <dbReference type="Rhea" id="RHEA:19265"/>
        <dbReference type="ChEBI" id="CHEBI:15378"/>
        <dbReference type="ChEBI" id="CHEBI:17126"/>
        <dbReference type="ChEBI" id="CHEBI:57540"/>
        <dbReference type="ChEBI" id="CHEBI:57885"/>
        <dbReference type="ChEBI" id="CHEBI:57945"/>
        <dbReference type="EC" id="1.1.1.108"/>
    </reaction>
</comment>
<dbReference type="AlphaFoldDB" id="A0A934IIB1"/>
<keyword evidence="6 7" id="KW-0520">NAD</keyword>
<evidence type="ECO:0000256" key="3">
    <source>
        <dbReference type="ARBA" id="ARBA00011738"/>
    </source>
</evidence>